<dbReference type="Proteomes" id="UP000838412">
    <property type="component" value="Chromosome 15"/>
</dbReference>
<evidence type="ECO:0000313" key="2">
    <source>
        <dbReference type="EMBL" id="CAH1246491.1"/>
    </source>
</evidence>
<keyword evidence="3" id="KW-1185">Reference proteome</keyword>
<feature type="region of interest" description="Disordered" evidence="1">
    <location>
        <begin position="76"/>
        <end position="108"/>
    </location>
</feature>
<protein>
    <submittedName>
        <fullName evidence="2">Hypp7732 protein</fullName>
    </submittedName>
</protein>
<dbReference type="AlphaFoldDB" id="A0A8J9Z3I1"/>
<organism evidence="2 3">
    <name type="scientific">Branchiostoma lanceolatum</name>
    <name type="common">Common lancelet</name>
    <name type="synonym">Amphioxus lanceolatum</name>
    <dbReference type="NCBI Taxonomy" id="7740"/>
    <lineage>
        <taxon>Eukaryota</taxon>
        <taxon>Metazoa</taxon>
        <taxon>Chordata</taxon>
        <taxon>Cephalochordata</taxon>
        <taxon>Leptocardii</taxon>
        <taxon>Amphioxiformes</taxon>
        <taxon>Branchiostomatidae</taxon>
        <taxon>Branchiostoma</taxon>
    </lineage>
</organism>
<proteinExistence type="predicted"/>
<evidence type="ECO:0000313" key="3">
    <source>
        <dbReference type="Proteomes" id="UP000838412"/>
    </source>
</evidence>
<name>A0A8J9Z3I1_BRALA</name>
<reference evidence="2" key="1">
    <citation type="submission" date="2022-01" db="EMBL/GenBank/DDBJ databases">
        <authorList>
            <person name="Braso-Vives M."/>
        </authorList>
    </citation>
    <scope>NUCLEOTIDE SEQUENCE</scope>
</reference>
<evidence type="ECO:0000256" key="1">
    <source>
        <dbReference type="SAM" id="MobiDB-lite"/>
    </source>
</evidence>
<dbReference type="EMBL" id="OV696700">
    <property type="protein sequence ID" value="CAH1246491.1"/>
    <property type="molecule type" value="Genomic_DNA"/>
</dbReference>
<dbReference type="OrthoDB" id="10012834at2759"/>
<gene>
    <name evidence="2" type="primary">Hypp7732</name>
    <name evidence="2" type="ORF">BLAG_LOCUS8499</name>
</gene>
<feature type="compositionally biased region" description="Basic and acidic residues" evidence="1">
    <location>
        <begin position="95"/>
        <end position="108"/>
    </location>
</feature>
<accession>A0A8J9Z3I1</accession>
<sequence>MGAVSTKVLSAVRASSRTRATLRSSQAEYHDINVSSAPRVPIGMLWNVEGNGMQDTLHTAGDKFFATAPLPFHKFNDGTGPQVWRDGGGLGDMMHPPDPKWRDAFSTY</sequence>